<dbReference type="InterPro" id="IPR015797">
    <property type="entry name" value="NUDIX_hydrolase-like_dom_sf"/>
</dbReference>
<dbReference type="Pfam" id="PF00293">
    <property type="entry name" value="NUDIX"/>
    <property type="match status" value="1"/>
</dbReference>
<organism evidence="6 7">
    <name type="scientific">Actinotalea ferrariae CF5-4</name>
    <dbReference type="NCBI Taxonomy" id="948458"/>
    <lineage>
        <taxon>Bacteria</taxon>
        <taxon>Bacillati</taxon>
        <taxon>Actinomycetota</taxon>
        <taxon>Actinomycetes</taxon>
        <taxon>Micrococcales</taxon>
        <taxon>Cellulomonadaceae</taxon>
        <taxon>Actinotalea</taxon>
    </lineage>
</organism>
<comment type="caution">
    <text evidence="6">The sequence shown here is derived from an EMBL/GenBank/DDBJ whole genome shotgun (WGS) entry which is preliminary data.</text>
</comment>
<dbReference type="PROSITE" id="PS00893">
    <property type="entry name" value="NUDIX_BOX"/>
    <property type="match status" value="1"/>
</dbReference>
<comment type="similarity">
    <text evidence="2 4">Belongs to the Nudix hydrolase family.</text>
</comment>
<reference evidence="6 7" key="1">
    <citation type="submission" date="2014-01" db="EMBL/GenBank/DDBJ databases">
        <title>Actinotalea ferrariae CF5-4.</title>
        <authorList>
            <person name="Chen F."/>
            <person name="Li Y."/>
            <person name="Wang G."/>
        </authorList>
    </citation>
    <scope>NUCLEOTIDE SEQUENCE [LARGE SCALE GENOMIC DNA]</scope>
    <source>
        <strain evidence="6 7">CF5-4</strain>
    </source>
</reference>
<comment type="cofactor">
    <cofactor evidence="1">
        <name>Mg(2+)</name>
        <dbReference type="ChEBI" id="CHEBI:18420"/>
    </cofactor>
</comment>
<dbReference type="SUPFAM" id="SSF55811">
    <property type="entry name" value="Nudix"/>
    <property type="match status" value="1"/>
</dbReference>
<gene>
    <name evidence="6" type="ORF">N866_01645</name>
</gene>
<evidence type="ECO:0000313" key="7">
    <source>
        <dbReference type="Proteomes" id="UP000019753"/>
    </source>
</evidence>
<accession>A0A021VW15</accession>
<dbReference type="PANTHER" id="PTHR43046:SF14">
    <property type="entry name" value="MUTT_NUDIX FAMILY PROTEIN"/>
    <property type="match status" value="1"/>
</dbReference>
<dbReference type="PANTHER" id="PTHR43046">
    <property type="entry name" value="GDP-MANNOSE MANNOSYL HYDROLASE"/>
    <property type="match status" value="1"/>
</dbReference>
<proteinExistence type="inferred from homology"/>
<evidence type="ECO:0000256" key="3">
    <source>
        <dbReference type="ARBA" id="ARBA00022801"/>
    </source>
</evidence>
<dbReference type="PROSITE" id="PS51462">
    <property type="entry name" value="NUDIX"/>
    <property type="match status" value="1"/>
</dbReference>
<dbReference type="Gene3D" id="3.90.79.10">
    <property type="entry name" value="Nucleoside Triphosphate Pyrophosphohydrolase"/>
    <property type="match status" value="1"/>
</dbReference>
<dbReference type="GO" id="GO:0016787">
    <property type="term" value="F:hydrolase activity"/>
    <property type="evidence" value="ECO:0007669"/>
    <property type="project" value="UniProtKB-KW"/>
</dbReference>
<dbReference type="Proteomes" id="UP000019753">
    <property type="component" value="Unassembled WGS sequence"/>
</dbReference>
<keyword evidence="3 4" id="KW-0378">Hydrolase</keyword>
<evidence type="ECO:0000259" key="5">
    <source>
        <dbReference type="PROSITE" id="PS51462"/>
    </source>
</evidence>
<dbReference type="AlphaFoldDB" id="A0A021VW15"/>
<dbReference type="EMBL" id="AXCW01000109">
    <property type="protein sequence ID" value="EYR63277.1"/>
    <property type="molecule type" value="Genomic_DNA"/>
</dbReference>
<evidence type="ECO:0000256" key="4">
    <source>
        <dbReference type="RuleBase" id="RU003476"/>
    </source>
</evidence>
<dbReference type="OrthoDB" id="9804442at2"/>
<evidence type="ECO:0000313" key="6">
    <source>
        <dbReference type="EMBL" id="EYR63277.1"/>
    </source>
</evidence>
<dbReference type="PRINTS" id="PR00502">
    <property type="entry name" value="NUDIXFAMILY"/>
</dbReference>
<evidence type="ECO:0000256" key="2">
    <source>
        <dbReference type="ARBA" id="ARBA00005582"/>
    </source>
</evidence>
<protein>
    <submittedName>
        <fullName evidence="6">DNA mismatch repair protein MutT</fullName>
    </submittedName>
</protein>
<name>A0A021VW15_9CELL</name>
<keyword evidence="7" id="KW-1185">Reference proteome</keyword>
<sequence length="141" mass="15440">MRTRVGAYAVVVDDARLLLARLTEREGRRWTLPGGGIDHCEAPEDAVRREVLEETGYAVEVEGLLGVDSLVVPAERRLDGAGTDLHHIRLVYRAHVVGGDLQDEVDGSTDQAAWLPLGDVRDLPRVTLVDRALAMSGQLQH</sequence>
<feature type="domain" description="Nudix hydrolase" evidence="5">
    <location>
        <begin position="2"/>
        <end position="139"/>
    </location>
</feature>
<dbReference type="RefSeq" id="WP_034226279.1">
    <property type="nucleotide sequence ID" value="NZ_AXCW01000109.1"/>
</dbReference>
<evidence type="ECO:0000256" key="1">
    <source>
        <dbReference type="ARBA" id="ARBA00001946"/>
    </source>
</evidence>
<dbReference type="InterPro" id="IPR020476">
    <property type="entry name" value="Nudix_hydrolase"/>
</dbReference>
<dbReference type="InterPro" id="IPR000086">
    <property type="entry name" value="NUDIX_hydrolase_dom"/>
</dbReference>
<dbReference type="InterPro" id="IPR020084">
    <property type="entry name" value="NUDIX_hydrolase_CS"/>
</dbReference>